<dbReference type="GO" id="GO:0016020">
    <property type="term" value="C:membrane"/>
    <property type="evidence" value="ECO:0007669"/>
    <property type="project" value="UniProtKB-SubCell"/>
</dbReference>
<protein>
    <recommendedName>
        <fullName evidence="16">Cytochrome b5 heme-binding domain-containing protein</fullName>
    </recommendedName>
</protein>
<reference evidence="14" key="1">
    <citation type="submission" date="2019-06" db="EMBL/GenBank/DDBJ databases">
        <authorList>
            <person name="Zheng W."/>
        </authorList>
    </citation>
    <scope>NUCLEOTIDE SEQUENCE</scope>
    <source>
        <strain evidence="14">QDHG01</strain>
    </source>
</reference>
<feature type="transmembrane region" description="Helical" evidence="11">
    <location>
        <begin position="254"/>
        <end position="276"/>
    </location>
</feature>
<dbReference type="OrthoDB" id="298365at2759"/>
<dbReference type="PANTHER" id="PTHR15422">
    <property type="entry name" value="OS05G0565100 PROTEIN"/>
    <property type="match status" value="1"/>
</dbReference>
<proteinExistence type="predicted"/>
<dbReference type="GO" id="GO:0140575">
    <property type="term" value="F:transmembrane monodehydroascorbate reductase activity"/>
    <property type="evidence" value="ECO:0007669"/>
    <property type="project" value="InterPro"/>
</dbReference>
<evidence type="ECO:0000256" key="8">
    <source>
        <dbReference type="ARBA" id="ARBA00022989"/>
    </source>
</evidence>
<feature type="transmembrane region" description="Helical" evidence="11">
    <location>
        <begin position="392"/>
        <end position="417"/>
    </location>
</feature>
<keyword evidence="4" id="KW-0349">Heme</keyword>
<evidence type="ECO:0008006" key="16">
    <source>
        <dbReference type="Google" id="ProtNLM"/>
    </source>
</evidence>
<dbReference type="InterPro" id="IPR001199">
    <property type="entry name" value="Cyt_B5-like_heme/steroid-bd"/>
</dbReference>
<keyword evidence="10 11" id="KW-0472">Membrane</keyword>
<organism evidence="14 15">
    <name type="scientific">Halteria grandinella</name>
    <dbReference type="NCBI Taxonomy" id="5974"/>
    <lineage>
        <taxon>Eukaryota</taxon>
        <taxon>Sar</taxon>
        <taxon>Alveolata</taxon>
        <taxon>Ciliophora</taxon>
        <taxon>Intramacronucleata</taxon>
        <taxon>Spirotrichea</taxon>
        <taxon>Stichotrichia</taxon>
        <taxon>Sporadotrichida</taxon>
        <taxon>Halteriidae</taxon>
        <taxon>Halteria</taxon>
    </lineage>
</organism>
<evidence type="ECO:0000313" key="15">
    <source>
        <dbReference type="Proteomes" id="UP000785679"/>
    </source>
</evidence>
<dbReference type="PANTHER" id="PTHR15422:SF24">
    <property type="entry name" value="DOMON RELATED DOMAIN-CONTAINING PROTEIN"/>
    <property type="match status" value="1"/>
</dbReference>
<evidence type="ECO:0000256" key="5">
    <source>
        <dbReference type="ARBA" id="ARBA00022692"/>
    </source>
</evidence>
<evidence type="ECO:0000256" key="9">
    <source>
        <dbReference type="ARBA" id="ARBA00023004"/>
    </source>
</evidence>
<dbReference type="Gene3D" id="1.20.120.1770">
    <property type="match status" value="1"/>
</dbReference>
<evidence type="ECO:0000256" key="11">
    <source>
        <dbReference type="SAM" id="Phobius"/>
    </source>
</evidence>
<dbReference type="EMBL" id="RRYP01003894">
    <property type="protein sequence ID" value="TNV83375.1"/>
    <property type="molecule type" value="Genomic_DNA"/>
</dbReference>
<dbReference type="GO" id="GO:0046872">
    <property type="term" value="F:metal ion binding"/>
    <property type="evidence" value="ECO:0007669"/>
    <property type="project" value="UniProtKB-KW"/>
</dbReference>
<keyword evidence="3" id="KW-0813">Transport</keyword>
<evidence type="ECO:0000256" key="1">
    <source>
        <dbReference type="ARBA" id="ARBA00001970"/>
    </source>
</evidence>
<feature type="domain" description="Cytochrome b5 heme-binding" evidence="12">
    <location>
        <begin position="431"/>
        <end position="519"/>
    </location>
</feature>
<accession>A0A8J8T6E7</accession>
<dbReference type="Pfam" id="PF00173">
    <property type="entry name" value="Cyt-b5"/>
    <property type="match status" value="1"/>
</dbReference>
<feature type="domain" description="Cytochrome b561" evidence="13">
    <location>
        <begin position="218"/>
        <end position="420"/>
    </location>
</feature>
<dbReference type="AlphaFoldDB" id="A0A8J8T6E7"/>
<name>A0A8J8T6E7_HALGN</name>
<keyword evidence="8 11" id="KW-1133">Transmembrane helix</keyword>
<dbReference type="PROSITE" id="PS50255">
    <property type="entry name" value="CYTOCHROME_B5_2"/>
    <property type="match status" value="1"/>
</dbReference>
<dbReference type="SMART" id="SM00665">
    <property type="entry name" value="B561"/>
    <property type="match status" value="1"/>
</dbReference>
<feature type="transmembrane region" description="Helical" evidence="11">
    <location>
        <begin position="367"/>
        <end position="386"/>
    </location>
</feature>
<keyword evidence="15" id="KW-1185">Reference proteome</keyword>
<comment type="cofactor">
    <cofactor evidence="1">
        <name>heme b</name>
        <dbReference type="ChEBI" id="CHEBI:60344"/>
    </cofactor>
</comment>
<dbReference type="Gene3D" id="3.10.120.10">
    <property type="entry name" value="Cytochrome b5-like heme/steroid binding domain"/>
    <property type="match status" value="1"/>
</dbReference>
<dbReference type="CDD" id="cd08760">
    <property type="entry name" value="Cyt_b561_FRRS1_like"/>
    <property type="match status" value="1"/>
</dbReference>
<evidence type="ECO:0000256" key="10">
    <source>
        <dbReference type="ARBA" id="ARBA00023136"/>
    </source>
</evidence>
<evidence type="ECO:0000313" key="14">
    <source>
        <dbReference type="EMBL" id="TNV83375.1"/>
    </source>
</evidence>
<evidence type="ECO:0000256" key="6">
    <source>
        <dbReference type="ARBA" id="ARBA00022723"/>
    </source>
</evidence>
<dbReference type="InterPro" id="IPR006593">
    <property type="entry name" value="Cyt_b561/ferric_Rdtase_TM"/>
</dbReference>
<dbReference type="SUPFAM" id="SSF55856">
    <property type="entry name" value="Cytochrome b5-like heme/steroid binding domain"/>
    <property type="match status" value="1"/>
</dbReference>
<feature type="transmembrane region" description="Helical" evidence="11">
    <location>
        <begin position="321"/>
        <end position="346"/>
    </location>
</feature>
<dbReference type="PROSITE" id="PS00191">
    <property type="entry name" value="CYTOCHROME_B5_1"/>
    <property type="match status" value="1"/>
</dbReference>
<sequence length="565" mass="64269">MNFKCERNEGKLPLKQAPNRSHQEITMHYRQITLSSMTKVLMHLLIALHLIPLFHGQNITNDTTVLFDKQDPPYATRIWGTNSNYRLDIRALLYAKPNPLIEFKACFPNGTWFGLGLGGYMMPDTELVFMMAPQNKTLQRTLSMRVSISDIPKTLPDTSPLYNTTISSCGANMVQFLVNRPLNASKSKLSDGTEYTIRVGNLTRMSYAGSYLSFSLLRAKYLPYHIKGMGFYGNFDLTINQDGTISITEESDFYIFHGFLLWFAWGVLGLLQIISGRHIRQFWKTSMWLHRISGILNLAITMTMVLLAFKKVNWKLQNNLHALLGLGVLCVNGLIVLGGFLTRWLIQHFRWGNRRIMWMKFIHSSMGYMTILIAQVAIVTGSLQYAELHDMAALPALLGFIHAIVFGGLIFILEIYIRIYRTREQRFIKPGNVVTRVEFDQRIGQGETLVILDDLVLDVTDFIYEHPGGSFVLNHLVGQDVSKYFYGGYAMSHSTNDRPYYHTNIARAIVNQLAVARIFEKAPIVFATVSRATTINRTTSCFTFVPLAGQMQQRQGGTIQLDRSI</sequence>
<keyword evidence="5 11" id="KW-0812">Transmembrane</keyword>
<evidence type="ECO:0000259" key="13">
    <source>
        <dbReference type="PROSITE" id="PS50939"/>
    </source>
</evidence>
<evidence type="ECO:0000256" key="4">
    <source>
        <dbReference type="ARBA" id="ARBA00022617"/>
    </source>
</evidence>
<dbReference type="Proteomes" id="UP000785679">
    <property type="component" value="Unassembled WGS sequence"/>
</dbReference>
<comment type="caution">
    <text evidence="14">The sequence shown here is derived from an EMBL/GenBank/DDBJ whole genome shotgun (WGS) entry which is preliminary data.</text>
</comment>
<keyword evidence="6" id="KW-0479">Metal-binding</keyword>
<dbReference type="InterPro" id="IPR036400">
    <property type="entry name" value="Cyt_B5-like_heme/steroid_sf"/>
</dbReference>
<evidence type="ECO:0000256" key="2">
    <source>
        <dbReference type="ARBA" id="ARBA00004141"/>
    </source>
</evidence>
<keyword evidence="9" id="KW-0408">Iron</keyword>
<evidence type="ECO:0000256" key="3">
    <source>
        <dbReference type="ARBA" id="ARBA00022448"/>
    </source>
</evidence>
<evidence type="ECO:0000259" key="12">
    <source>
        <dbReference type="PROSITE" id="PS50255"/>
    </source>
</evidence>
<dbReference type="GO" id="GO:0020037">
    <property type="term" value="F:heme binding"/>
    <property type="evidence" value="ECO:0007669"/>
    <property type="project" value="InterPro"/>
</dbReference>
<feature type="transmembrane region" description="Helical" evidence="11">
    <location>
        <begin position="288"/>
        <end position="309"/>
    </location>
</feature>
<evidence type="ECO:0000256" key="7">
    <source>
        <dbReference type="ARBA" id="ARBA00022982"/>
    </source>
</evidence>
<dbReference type="InterPro" id="IPR018506">
    <property type="entry name" value="Cyt_B5_heme-BS"/>
</dbReference>
<keyword evidence="7" id="KW-0249">Electron transport</keyword>
<comment type="subcellular location">
    <subcellularLocation>
        <location evidence="2">Membrane</location>
        <topology evidence="2">Multi-pass membrane protein</topology>
    </subcellularLocation>
</comment>
<dbReference type="PROSITE" id="PS50939">
    <property type="entry name" value="CYTOCHROME_B561"/>
    <property type="match status" value="1"/>
</dbReference>
<dbReference type="InterPro" id="IPR045150">
    <property type="entry name" value="CYB561D1/2"/>
</dbReference>
<gene>
    <name evidence="14" type="ORF">FGO68_gene16315</name>
</gene>
<dbReference type="SMART" id="SM01117">
    <property type="entry name" value="Cyt-b5"/>
    <property type="match status" value="1"/>
</dbReference>